<evidence type="ECO:0000256" key="6">
    <source>
        <dbReference type="ARBA" id="ARBA00022729"/>
    </source>
</evidence>
<dbReference type="GO" id="GO:0009755">
    <property type="term" value="P:hormone-mediated signaling pathway"/>
    <property type="evidence" value="ECO:0007669"/>
    <property type="project" value="TreeGrafter"/>
</dbReference>
<evidence type="ECO:0000256" key="5">
    <source>
        <dbReference type="ARBA" id="ARBA00022702"/>
    </source>
</evidence>
<protein>
    <recommendedName>
        <fullName evidence="8">Corticotropin-releasing factor domain-containing protein</fullName>
    </recommendedName>
</protein>
<comment type="caution">
    <text evidence="9">The sequence shown here is derived from an EMBL/GenBank/DDBJ whole genome shotgun (WGS) entry which is preliminary data.</text>
</comment>
<evidence type="ECO:0000256" key="2">
    <source>
        <dbReference type="ARBA" id="ARBA00009287"/>
    </source>
</evidence>
<dbReference type="GO" id="GO:0005179">
    <property type="term" value="F:hormone activity"/>
    <property type="evidence" value="ECO:0007669"/>
    <property type="project" value="UniProtKB-KW"/>
</dbReference>
<accession>A0A8T3CWT2</accession>
<comment type="function">
    <text evidence="7">Suppresses food intake, delays gastric emptying and decreases heat-induced edema. Might represent an endogenous ligand for maintaining homeostasis after stress.</text>
</comment>
<dbReference type="GO" id="GO:0007189">
    <property type="term" value="P:adenylate cyclase-activating G protein-coupled receptor signaling pathway"/>
    <property type="evidence" value="ECO:0007669"/>
    <property type="project" value="TreeGrafter"/>
</dbReference>
<keyword evidence="4" id="KW-0964">Secreted</keyword>
<comment type="subunit">
    <text evidence="3">Binds with high affinity to CRF receptors 2-alpha and 2-beta.</text>
</comment>
<proteinExistence type="inferred from homology"/>
<evidence type="ECO:0000256" key="3">
    <source>
        <dbReference type="ARBA" id="ARBA00011328"/>
    </source>
</evidence>
<dbReference type="PANTHER" id="PTHR17575">
    <property type="entry name" value="UROCORTIN-2 AND 3"/>
    <property type="match status" value="1"/>
</dbReference>
<dbReference type="PANTHER" id="PTHR17575:SF1">
    <property type="entry name" value="UROCORTIN-3"/>
    <property type="match status" value="1"/>
</dbReference>
<dbReference type="GO" id="GO:0051431">
    <property type="term" value="F:corticotropin-releasing hormone receptor 2 binding"/>
    <property type="evidence" value="ECO:0007669"/>
    <property type="project" value="InterPro"/>
</dbReference>
<gene>
    <name evidence="9" type="ORF">AGOR_G00181430</name>
</gene>
<dbReference type="AlphaFoldDB" id="A0A8T3CWT2"/>
<evidence type="ECO:0000256" key="1">
    <source>
        <dbReference type="ARBA" id="ARBA00004613"/>
    </source>
</evidence>
<dbReference type="GO" id="GO:0005615">
    <property type="term" value="C:extracellular space"/>
    <property type="evidence" value="ECO:0007669"/>
    <property type="project" value="InterPro"/>
</dbReference>
<evidence type="ECO:0000259" key="8">
    <source>
        <dbReference type="Pfam" id="PF00473"/>
    </source>
</evidence>
<evidence type="ECO:0000256" key="7">
    <source>
        <dbReference type="ARBA" id="ARBA00025160"/>
    </source>
</evidence>
<comment type="similarity">
    <text evidence="2">Belongs to the sauvagine/corticotropin-releasing factor/urotensin I family.</text>
</comment>
<keyword evidence="10" id="KW-1185">Reference proteome</keyword>
<dbReference type="InterPro" id="IPR024270">
    <property type="entry name" value="Urocortin_II/III"/>
</dbReference>
<reference evidence="9" key="1">
    <citation type="submission" date="2021-01" db="EMBL/GenBank/DDBJ databases">
        <authorList>
            <person name="Zahm M."/>
            <person name="Roques C."/>
            <person name="Cabau C."/>
            <person name="Klopp C."/>
            <person name="Donnadieu C."/>
            <person name="Jouanno E."/>
            <person name="Lampietro C."/>
            <person name="Louis A."/>
            <person name="Herpin A."/>
            <person name="Echchiki A."/>
            <person name="Berthelot C."/>
            <person name="Parey E."/>
            <person name="Roest-Crollius H."/>
            <person name="Braasch I."/>
            <person name="Postlethwait J."/>
            <person name="Bobe J."/>
            <person name="Montfort J."/>
            <person name="Bouchez O."/>
            <person name="Begum T."/>
            <person name="Mejri S."/>
            <person name="Adams A."/>
            <person name="Chen W.-J."/>
            <person name="Guiguen Y."/>
        </authorList>
    </citation>
    <scope>NUCLEOTIDE SEQUENCE</scope>
    <source>
        <tissue evidence="9">Blood</tissue>
    </source>
</reference>
<evidence type="ECO:0000313" key="9">
    <source>
        <dbReference type="EMBL" id="KAI1888087.1"/>
    </source>
</evidence>
<name>A0A8T3CWT2_9TELE</name>
<dbReference type="InterPro" id="IPR000187">
    <property type="entry name" value="CRF"/>
</dbReference>
<feature type="domain" description="Corticotropin-releasing factor" evidence="8">
    <location>
        <begin position="123"/>
        <end position="160"/>
    </location>
</feature>
<evidence type="ECO:0000256" key="4">
    <source>
        <dbReference type="ARBA" id="ARBA00022525"/>
    </source>
</evidence>
<dbReference type="EMBL" id="JAERUA010000017">
    <property type="protein sequence ID" value="KAI1888087.1"/>
    <property type="molecule type" value="Genomic_DNA"/>
</dbReference>
<dbReference type="Proteomes" id="UP000829720">
    <property type="component" value="Unassembled WGS sequence"/>
</dbReference>
<keyword evidence="6" id="KW-0732">Signal</keyword>
<dbReference type="Pfam" id="PF00473">
    <property type="entry name" value="CRF"/>
    <property type="match status" value="1"/>
</dbReference>
<keyword evidence="5" id="KW-0372">Hormone</keyword>
<evidence type="ECO:0000313" key="10">
    <source>
        <dbReference type="Proteomes" id="UP000829720"/>
    </source>
</evidence>
<organism evidence="9 10">
    <name type="scientific">Albula goreensis</name>
    <dbReference type="NCBI Taxonomy" id="1534307"/>
    <lineage>
        <taxon>Eukaryota</taxon>
        <taxon>Metazoa</taxon>
        <taxon>Chordata</taxon>
        <taxon>Craniata</taxon>
        <taxon>Vertebrata</taxon>
        <taxon>Euteleostomi</taxon>
        <taxon>Actinopterygii</taxon>
        <taxon>Neopterygii</taxon>
        <taxon>Teleostei</taxon>
        <taxon>Albuliformes</taxon>
        <taxon>Albulidae</taxon>
        <taxon>Albula</taxon>
    </lineage>
</organism>
<sequence>MTGKHFNFGNSPAQDTKMSYMKILLVFAVLCAPTSSLCFRLYEGELNFLCNNELLSGTKKSELPNDSLPDERGFLYLSGDNLSSGETREKRTFPIHRYKYLTQTQLKGKMFQNSAKSDRRSKFTLSLDVPTNIMNILFNIAKAKNLRAKAADNARLMAQIGKK</sequence>
<comment type="subcellular location">
    <subcellularLocation>
        <location evidence="1">Secreted</location>
    </subcellularLocation>
</comment>
<dbReference type="OrthoDB" id="9949770at2759"/>
<dbReference type="GO" id="GO:0007586">
    <property type="term" value="P:digestion"/>
    <property type="evidence" value="ECO:0007669"/>
    <property type="project" value="InterPro"/>
</dbReference>
<dbReference type="GO" id="GO:0031669">
    <property type="term" value="P:cellular response to nutrient levels"/>
    <property type="evidence" value="ECO:0007669"/>
    <property type="project" value="TreeGrafter"/>
</dbReference>